<dbReference type="AlphaFoldDB" id="A0A495Y3G1"/>
<organism evidence="3 4">
    <name type="scientific">Terracoccus luteus</name>
    <dbReference type="NCBI Taxonomy" id="53356"/>
    <lineage>
        <taxon>Bacteria</taxon>
        <taxon>Bacillati</taxon>
        <taxon>Actinomycetota</taxon>
        <taxon>Actinomycetes</taxon>
        <taxon>Micrococcales</taxon>
        <taxon>Intrasporangiaceae</taxon>
        <taxon>Terracoccus</taxon>
    </lineage>
</organism>
<accession>A0A495Y3G1</accession>
<dbReference type="EMBL" id="RBXT01000001">
    <property type="protein sequence ID" value="RKT79786.1"/>
    <property type="molecule type" value="Genomic_DNA"/>
</dbReference>
<evidence type="ECO:0000313" key="2">
    <source>
        <dbReference type="EMBL" id="MBB2987385.1"/>
    </source>
</evidence>
<gene>
    <name evidence="3" type="ORF">DFJ68_3264</name>
    <name evidence="2" type="ORF">FHW14_002568</name>
</gene>
<evidence type="ECO:0000313" key="5">
    <source>
        <dbReference type="Proteomes" id="UP000590811"/>
    </source>
</evidence>
<sequence length="84" mass="8374">MKFTRMGTALAVATLVSGGAVAAAGPASAGVIYGSWTGSTKSRCAAATAAGLGYEAAQGSQVSIISYCRFTHGVGYVTKVRIVI</sequence>
<reference evidence="3 4" key="1">
    <citation type="submission" date="2018-10" db="EMBL/GenBank/DDBJ databases">
        <title>Sequencing the genomes of 1000 actinobacteria strains.</title>
        <authorList>
            <person name="Klenk H.-P."/>
        </authorList>
    </citation>
    <scope>NUCLEOTIDE SEQUENCE [LARGE SCALE GENOMIC DNA]</scope>
    <source>
        <strain evidence="3 4">DSM 44267</strain>
    </source>
</reference>
<dbReference type="RefSeq" id="WP_147431627.1">
    <property type="nucleotide sequence ID" value="NZ_JACHVT010000005.1"/>
</dbReference>
<reference evidence="2 5" key="2">
    <citation type="submission" date="2020-08" db="EMBL/GenBank/DDBJ databases">
        <title>Genomic Encyclopedia of Type Strains, Phase IV (KMG-V): Genome sequencing to study the core and pangenomes of soil and plant-associated prokaryotes.</title>
        <authorList>
            <person name="Whitman W."/>
        </authorList>
    </citation>
    <scope>NUCLEOTIDE SEQUENCE [LARGE SCALE GENOMIC DNA]</scope>
    <source>
        <strain evidence="2 5">B3ACCR2</strain>
    </source>
</reference>
<dbReference type="EMBL" id="JACHVT010000005">
    <property type="protein sequence ID" value="MBB2987385.1"/>
    <property type="molecule type" value="Genomic_DNA"/>
</dbReference>
<evidence type="ECO:0008006" key="6">
    <source>
        <dbReference type="Google" id="ProtNLM"/>
    </source>
</evidence>
<evidence type="ECO:0000313" key="3">
    <source>
        <dbReference type="EMBL" id="RKT79786.1"/>
    </source>
</evidence>
<protein>
    <recommendedName>
        <fullName evidence="6">Lactococcin 972 family bacteriocin</fullName>
    </recommendedName>
</protein>
<dbReference type="Proteomes" id="UP000278440">
    <property type="component" value="Unassembled WGS sequence"/>
</dbReference>
<feature type="chain" id="PRO_5036355878" description="Lactococcin 972 family bacteriocin" evidence="1">
    <location>
        <begin position="23"/>
        <end position="84"/>
    </location>
</feature>
<feature type="signal peptide" evidence="1">
    <location>
        <begin position="1"/>
        <end position="22"/>
    </location>
</feature>
<evidence type="ECO:0000313" key="4">
    <source>
        <dbReference type="Proteomes" id="UP000278440"/>
    </source>
</evidence>
<keyword evidence="1" id="KW-0732">Signal</keyword>
<name>A0A495Y3G1_9MICO</name>
<evidence type="ECO:0000256" key="1">
    <source>
        <dbReference type="SAM" id="SignalP"/>
    </source>
</evidence>
<keyword evidence="4" id="KW-1185">Reference proteome</keyword>
<proteinExistence type="predicted"/>
<comment type="caution">
    <text evidence="3">The sequence shown here is derived from an EMBL/GenBank/DDBJ whole genome shotgun (WGS) entry which is preliminary data.</text>
</comment>
<dbReference type="Proteomes" id="UP000590811">
    <property type="component" value="Unassembled WGS sequence"/>
</dbReference>